<organism evidence="18 19">
    <name type="scientific">Scleropages formosus</name>
    <name type="common">Asian bonytongue</name>
    <name type="synonym">Osteoglossum formosum</name>
    <dbReference type="NCBI Taxonomy" id="113540"/>
    <lineage>
        <taxon>Eukaryota</taxon>
        <taxon>Metazoa</taxon>
        <taxon>Chordata</taxon>
        <taxon>Craniata</taxon>
        <taxon>Vertebrata</taxon>
        <taxon>Euteleostomi</taxon>
        <taxon>Actinopterygii</taxon>
        <taxon>Neopterygii</taxon>
        <taxon>Teleostei</taxon>
        <taxon>Osteoglossocephala</taxon>
        <taxon>Osteoglossomorpha</taxon>
        <taxon>Osteoglossiformes</taxon>
        <taxon>Osteoglossidae</taxon>
        <taxon>Scleropages</taxon>
    </lineage>
</organism>
<evidence type="ECO:0000256" key="4">
    <source>
        <dbReference type="ARBA" id="ARBA00012483"/>
    </source>
</evidence>
<dbReference type="GO" id="GO:0004869">
    <property type="term" value="F:cysteine-type endopeptidase inhibitor activity"/>
    <property type="evidence" value="ECO:0007669"/>
    <property type="project" value="UniProtKB-KW"/>
</dbReference>
<dbReference type="PROSITE" id="PS01282">
    <property type="entry name" value="BIR_REPEAT_1"/>
    <property type="match status" value="1"/>
</dbReference>
<feature type="region of interest" description="Disordered" evidence="16">
    <location>
        <begin position="1"/>
        <end position="49"/>
    </location>
</feature>
<keyword evidence="11 15" id="KW-0863">Zinc-finger</keyword>
<dbReference type="PROSITE" id="PS50143">
    <property type="entry name" value="BIR_REPEAT_2"/>
    <property type="match status" value="1"/>
</dbReference>
<dbReference type="FunFam" id="1.10.1170.10:FF:000002">
    <property type="entry name" value="Baculoviral IAP repeat containing 7"/>
    <property type="match status" value="1"/>
</dbReference>
<dbReference type="PANTHER" id="PTHR10044">
    <property type="entry name" value="INHIBITOR OF APOPTOSIS"/>
    <property type="match status" value="1"/>
</dbReference>
<keyword evidence="13" id="KW-0862">Zinc</keyword>
<evidence type="ECO:0000256" key="15">
    <source>
        <dbReference type="PROSITE-ProRule" id="PRU00175"/>
    </source>
</evidence>
<evidence type="ECO:0000256" key="10">
    <source>
        <dbReference type="ARBA" id="ARBA00022723"/>
    </source>
</evidence>
<evidence type="ECO:0000256" key="1">
    <source>
        <dbReference type="ARBA" id="ARBA00000900"/>
    </source>
</evidence>
<dbReference type="GO" id="GO:0008270">
    <property type="term" value="F:zinc ion binding"/>
    <property type="evidence" value="ECO:0007669"/>
    <property type="project" value="UniProtKB-KW"/>
</dbReference>
<dbReference type="GO" id="GO:0005634">
    <property type="term" value="C:nucleus"/>
    <property type="evidence" value="ECO:0007669"/>
    <property type="project" value="TreeGrafter"/>
</dbReference>
<dbReference type="CDD" id="cd00022">
    <property type="entry name" value="BIR"/>
    <property type="match status" value="1"/>
</dbReference>
<dbReference type="GeneTree" id="ENSGT00940000160406"/>
<dbReference type="Pfam" id="PF13920">
    <property type="entry name" value="zf-C3HC4_3"/>
    <property type="match status" value="1"/>
</dbReference>
<keyword evidence="8" id="KW-0053">Apoptosis</keyword>
<name>A0A8C9SIG2_SCLFO</name>
<evidence type="ECO:0000256" key="13">
    <source>
        <dbReference type="ARBA" id="ARBA00022833"/>
    </source>
</evidence>
<evidence type="ECO:0000259" key="17">
    <source>
        <dbReference type="PROSITE" id="PS50089"/>
    </source>
</evidence>
<evidence type="ECO:0000256" key="5">
    <source>
        <dbReference type="ARBA" id="ARBA00022490"/>
    </source>
</evidence>
<dbReference type="GO" id="GO:0051726">
    <property type="term" value="P:regulation of cell cycle"/>
    <property type="evidence" value="ECO:0007669"/>
    <property type="project" value="TreeGrafter"/>
</dbReference>
<dbReference type="GO" id="GO:0006915">
    <property type="term" value="P:apoptotic process"/>
    <property type="evidence" value="ECO:0007669"/>
    <property type="project" value="UniProtKB-KW"/>
</dbReference>
<dbReference type="GO" id="GO:0043066">
    <property type="term" value="P:negative regulation of apoptotic process"/>
    <property type="evidence" value="ECO:0007669"/>
    <property type="project" value="TreeGrafter"/>
</dbReference>
<evidence type="ECO:0000256" key="12">
    <source>
        <dbReference type="ARBA" id="ARBA00022786"/>
    </source>
</evidence>
<evidence type="ECO:0000256" key="9">
    <source>
        <dbReference type="ARBA" id="ARBA00022704"/>
    </source>
</evidence>
<evidence type="ECO:0000256" key="6">
    <source>
        <dbReference type="ARBA" id="ARBA00022679"/>
    </source>
</evidence>
<dbReference type="InterPro" id="IPR050784">
    <property type="entry name" value="IAP"/>
</dbReference>
<feature type="domain" description="RING-type" evidence="17">
    <location>
        <begin position="226"/>
        <end position="261"/>
    </location>
</feature>
<protein>
    <recommendedName>
        <fullName evidence="4">RING-type E3 ubiquitin transferase</fullName>
        <ecNumber evidence="4">2.3.2.27</ecNumber>
    </recommendedName>
</protein>
<reference evidence="18 19" key="1">
    <citation type="submission" date="2019-04" db="EMBL/GenBank/DDBJ databases">
        <authorList>
            <consortium name="Wellcome Sanger Institute Data Sharing"/>
        </authorList>
    </citation>
    <scope>NUCLEOTIDE SEQUENCE [LARGE SCALE GENOMIC DNA]</scope>
</reference>
<evidence type="ECO:0000256" key="2">
    <source>
        <dbReference type="ARBA" id="ARBA00004496"/>
    </source>
</evidence>
<dbReference type="GO" id="GO:0043027">
    <property type="term" value="F:cysteine-type endopeptidase inhibitor activity involved in apoptotic process"/>
    <property type="evidence" value="ECO:0007669"/>
    <property type="project" value="TreeGrafter"/>
</dbReference>
<evidence type="ECO:0000256" key="3">
    <source>
        <dbReference type="ARBA" id="ARBA00006672"/>
    </source>
</evidence>
<dbReference type="FunFam" id="3.30.40.10:FF:000184">
    <property type="entry name" value="Baculoviral IAP repeat containing 2"/>
    <property type="match status" value="1"/>
</dbReference>
<evidence type="ECO:0000313" key="19">
    <source>
        <dbReference type="Proteomes" id="UP000694397"/>
    </source>
</evidence>
<dbReference type="GO" id="GO:0031398">
    <property type="term" value="P:positive regulation of protein ubiquitination"/>
    <property type="evidence" value="ECO:0007669"/>
    <property type="project" value="TreeGrafter"/>
</dbReference>
<dbReference type="SUPFAM" id="SSF57924">
    <property type="entry name" value="Inhibitor of apoptosis (IAP) repeat"/>
    <property type="match status" value="1"/>
</dbReference>
<dbReference type="SMART" id="SM00238">
    <property type="entry name" value="BIR"/>
    <property type="match status" value="1"/>
</dbReference>
<evidence type="ECO:0000256" key="16">
    <source>
        <dbReference type="SAM" id="MobiDB-lite"/>
    </source>
</evidence>
<evidence type="ECO:0000256" key="14">
    <source>
        <dbReference type="ARBA" id="ARBA00022843"/>
    </source>
</evidence>
<dbReference type="Gene3D" id="1.10.533.10">
    <property type="entry name" value="Death Domain, Fas"/>
    <property type="match status" value="1"/>
</dbReference>
<keyword evidence="9" id="KW-0789">Thiol protease inhibitor</keyword>
<keyword evidence="5" id="KW-0963">Cytoplasm</keyword>
<keyword evidence="10" id="KW-0479">Metal-binding</keyword>
<dbReference type="PANTHER" id="PTHR10044:SF163">
    <property type="entry name" value="BACULOVIRAL IAP REPEAT-CONTAINING PROTEIN 7"/>
    <property type="match status" value="1"/>
</dbReference>
<dbReference type="EC" id="2.3.2.27" evidence="4"/>
<dbReference type="SMART" id="SM00184">
    <property type="entry name" value="RING"/>
    <property type="match status" value="1"/>
</dbReference>
<keyword evidence="6" id="KW-0808">Transferase</keyword>
<dbReference type="OrthoDB" id="774873at2759"/>
<dbReference type="Proteomes" id="UP000694397">
    <property type="component" value="Chromosome 5"/>
</dbReference>
<gene>
    <name evidence="18" type="primary">BIRC7</name>
</gene>
<accession>A0A8C9SIG2</accession>
<keyword evidence="7" id="KW-0646">Protease inhibitor</keyword>
<keyword evidence="12" id="KW-0833">Ubl conjugation pathway</keyword>
<dbReference type="GO" id="GO:0005737">
    <property type="term" value="C:cytoplasm"/>
    <property type="evidence" value="ECO:0007669"/>
    <property type="project" value="UniProtKB-SubCell"/>
</dbReference>
<keyword evidence="19" id="KW-1185">Reference proteome</keyword>
<comment type="subcellular location">
    <subcellularLocation>
        <location evidence="2">Cytoplasm</location>
    </subcellularLocation>
</comment>
<dbReference type="InterPro" id="IPR011029">
    <property type="entry name" value="DEATH-like_dom_sf"/>
</dbReference>
<dbReference type="Gene3D" id="1.10.1170.10">
    <property type="entry name" value="Inhibitor Of Apoptosis Protein (2mihbC-IAP-1), Chain A"/>
    <property type="match status" value="2"/>
</dbReference>
<comment type="catalytic activity">
    <reaction evidence="1">
        <text>S-ubiquitinyl-[E2 ubiquitin-conjugating enzyme]-L-cysteine + [acceptor protein]-L-lysine = [E2 ubiquitin-conjugating enzyme]-L-cysteine + N(6)-ubiquitinyl-[acceptor protein]-L-lysine.</text>
        <dbReference type="EC" id="2.3.2.27"/>
    </reaction>
</comment>
<dbReference type="InterPro" id="IPR001370">
    <property type="entry name" value="BIR_rpt"/>
</dbReference>
<dbReference type="FunFam" id="1.10.533.10:FF:000075">
    <property type="entry name" value="Baculoviral IAP repeat containing 7"/>
    <property type="match status" value="1"/>
</dbReference>
<dbReference type="Pfam" id="PF00653">
    <property type="entry name" value="BIR"/>
    <property type="match status" value="1"/>
</dbReference>
<evidence type="ECO:0000256" key="8">
    <source>
        <dbReference type="ARBA" id="ARBA00022703"/>
    </source>
</evidence>
<evidence type="ECO:0000256" key="11">
    <source>
        <dbReference type="ARBA" id="ARBA00022771"/>
    </source>
</evidence>
<dbReference type="FunFam" id="1.10.1170.10:FF:000003">
    <property type="entry name" value="E3 ubiquitin-protein ligase XIAP"/>
    <property type="match status" value="1"/>
</dbReference>
<reference evidence="18" key="3">
    <citation type="submission" date="2025-09" db="UniProtKB">
        <authorList>
            <consortium name="Ensembl"/>
        </authorList>
    </citation>
    <scope>IDENTIFICATION</scope>
</reference>
<evidence type="ECO:0000256" key="7">
    <source>
        <dbReference type="ARBA" id="ARBA00022690"/>
    </source>
</evidence>
<comment type="similarity">
    <text evidence="3">Belongs to the IAP family.</text>
</comment>
<reference evidence="18" key="2">
    <citation type="submission" date="2025-08" db="UniProtKB">
        <authorList>
            <consortium name="Ensembl"/>
        </authorList>
    </citation>
    <scope>IDENTIFICATION</scope>
</reference>
<dbReference type="Ensembl" id="ENSSFOT00015032888.2">
    <property type="protein sequence ID" value="ENSSFOP00015032525.2"/>
    <property type="gene ID" value="ENSSFOG00015020797.2"/>
</dbReference>
<dbReference type="InterPro" id="IPR001841">
    <property type="entry name" value="Znf_RING"/>
</dbReference>
<dbReference type="CDD" id="cd16713">
    <property type="entry name" value="RING-HC_BIRC2_3_7"/>
    <property type="match status" value="1"/>
</dbReference>
<evidence type="ECO:0000313" key="18">
    <source>
        <dbReference type="Ensembl" id="ENSSFOP00015032525.2"/>
    </source>
</evidence>
<sequence>DRMPVCRKAPQAGLEPQTHRRAGPGPTRSWDPRRRGVGAAPGSPPPDSVDGQLLTQIHRMVADEEALSAQPAHPRLASEDARRSTFVGWPPGGAVGPEALVPAGFFYTGHNDNVKCFHCDGSLRNWEPGDDPWKEHAKWFPRCEFLLQVKGLEYVRSIQESSFSTGPTAVRIHIPAISSISVMLSSSLCAVLSLLSSSGCVSSVHLCSQGLSAEQQLRQLQEERTCKVCLDRAVCIVFIPCGHLVACADCAASLQHCPICRAVVRGSVRTFMS</sequence>
<dbReference type="PROSITE" id="PS50089">
    <property type="entry name" value="ZF_RING_2"/>
    <property type="match status" value="1"/>
</dbReference>
<dbReference type="GO" id="GO:0061630">
    <property type="term" value="F:ubiquitin protein ligase activity"/>
    <property type="evidence" value="ECO:0007669"/>
    <property type="project" value="UniProtKB-EC"/>
</dbReference>
<proteinExistence type="inferred from homology"/>
<dbReference type="AlphaFoldDB" id="A0A8C9SIG2"/>
<keyword evidence="14" id="KW-0832">Ubl conjugation</keyword>